<sequence length="135" mass="15594">MPTVNSSFLSTTTTPPLESTSLSLDSSQPWDFIRAEQSPGRRVGWPSSESNSAVNVHGVPSLNLSHIAFYRISFDSDEESHATLEYLVEGLVQRDDTKRIRYVRDYKRFRRALTHTGVCWDRLESTMYWNELYED</sequence>
<feature type="region of interest" description="Disordered" evidence="1">
    <location>
        <begin position="1"/>
        <end position="23"/>
    </location>
</feature>
<name>A0A4Y7TC53_COPMI</name>
<evidence type="ECO:0000313" key="2">
    <source>
        <dbReference type="EMBL" id="TEB31508.1"/>
    </source>
</evidence>
<accession>A0A4Y7TC53</accession>
<gene>
    <name evidence="2" type="ORF">FA13DRAFT_1732355</name>
</gene>
<evidence type="ECO:0000256" key="1">
    <source>
        <dbReference type="SAM" id="MobiDB-lite"/>
    </source>
</evidence>
<dbReference type="EMBL" id="QPFP01000018">
    <property type="protein sequence ID" value="TEB31508.1"/>
    <property type="molecule type" value="Genomic_DNA"/>
</dbReference>
<comment type="caution">
    <text evidence="2">The sequence shown here is derived from an EMBL/GenBank/DDBJ whole genome shotgun (WGS) entry which is preliminary data.</text>
</comment>
<protein>
    <submittedName>
        <fullName evidence="2">Uncharacterized protein</fullName>
    </submittedName>
</protein>
<organism evidence="2 3">
    <name type="scientific">Coprinellus micaceus</name>
    <name type="common">Glistening ink-cap mushroom</name>
    <name type="synonym">Coprinus micaceus</name>
    <dbReference type="NCBI Taxonomy" id="71717"/>
    <lineage>
        <taxon>Eukaryota</taxon>
        <taxon>Fungi</taxon>
        <taxon>Dikarya</taxon>
        <taxon>Basidiomycota</taxon>
        <taxon>Agaricomycotina</taxon>
        <taxon>Agaricomycetes</taxon>
        <taxon>Agaricomycetidae</taxon>
        <taxon>Agaricales</taxon>
        <taxon>Agaricineae</taxon>
        <taxon>Psathyrellaceae</taxon>
        <taxon>Coprinellus</taxon>
    </lineage>
</organism>
<dbReference type="Proteomes" id="UP000298030">
    <property type="component" value="Unassembled WGS sequence"/>
</dbReference>
<dbReference type="AlphaFoldDB" id="A0A4Y7TC53"/>
<proteinExistence type="predicted"/>
<reference evidence="2 3" key="1">
    <citation type="journal article" date="2019" name="Nat. Ecol. Evol.">
        <title>Megaphylogeny resolves global patterns of mushroom evolution.</title>
        <authorList>
            <person name="Varga T."/>
            <person name="Krizsan K."/>
            <person name="Foldi C."/>
            <person name="Dima B."/>
            <person name="Sanchez-Garcia M."/>
            <person name="Sanchez-Ramirez S."/>
            <person name="Szollosi G.J."/>
            <person name="Szarkandi J.G."/>
            <person name="Papp V."/>
            <person name="Albert L."/>
            <person name="Andreopoulos W."/>
            <person name="Angelini C."/>
            <person name="Antonin V."/>
            <person name="Barry K.W."/>
            <person name="Bougher N.L."/>
            <person name="Buchanan P."/>
            <person name="Buyck B."/>
            <person name="Bense V."/>
            <person name="Catcheside P."/>
            <person name="Chovatia M."/>
            <person name="Cooper J."/>
            <person name="Damon W."/>
            <person name="Desjardin D."/>
            <person name="Finy P."/>
            <person name="Geml J."/>
            <person name="Haridas S."/>
            <person name="Hughes K."/>
            <person name="Justo A."/>
            <person name="Karasinski D."/>
            <person name="Kautmanova I."/>
            <person name="Kiss B."/>
            <person name="Kocsube S."/>
            <person name="Kotiranta H."/>
            <person name="LaButti K.M."/>
            <person name="Lechner B.E."/>
            <person name="Liimatainen K."/>
            <person name="Lipzen A."/>
            <person name="Lukacs Z."/>
            <person name="Mihaltcheva S."/>
            <person name="Morgado L.N."/>
            <person name="Niskanen T."/>
            <person name="Noordeloos M.E."/>
            <person name="Ohm R.A."/>
            <person name="Ortiz-Santana B."/>
            <person name="Ovrebo C."/>
            <person name="Racz N."/>
            <person name="Riley R."/>
            <person name="Savchenko A."/>
            <person name="Shiryaev A."/>
            <person name="Soop K."/>
            <person name="Spirin V."/>
            <person name="Szebenyi C."/>
            <person name="Tomsovsky M."/>
            <person name="Tulloss R.E."/>
            <person name="Uehling J."/>
            <person name="Grigoriev I.V."/>
            <person name="Vagvolgyi C."/>
            <person name="Papp T."/>
            <person name="Martin F.M."/>
            <person name="Miettinen O."/>
            <person name="Hibbett D.S."/>
            <person name="Nagy L.G."/>
        </authorList>
    </citation>
    <scope>NUCLEOTIDE SEQUENCE [LARGE SCALE GENOMIC DNA]</scope>
    <source>
        <strain evidence="2 3">FP101781</strain>
    </source>
</reference>
<evidence type="ECO:0000313" key="3">
    <source>
        <dbReference type="Proteomes" id="UP000298030"/>
    </source>
</evidence>
<keyword evidence="3" id="KW-1185">Reference proteome</keyword>